<keyword evidence="5" id="KW-1185">Reference proteome</keyword>
<organism evidence="4 5">
    <name type="scientific">Streptomyces humicola</name>
    <dbReference type="NCBI Taxonomy" id="2953240"/>
    <lineage>
        <taxon>Bacteria</taxon>
        <taxon>Bacillati</taxon>
        <taxon>Actinomycetota</taxon>
        <taxon>Actinomycetes</taxon>
        <taxon>Kitasatosporales</taxon>
        <taxon>Streptomycetaceae</taxon>
        <taxon>Streptomyces</taxon>
    </lineage>
</organism>
<evidence type="ECO:0000313" key="5">
    <source>
        <dbReference type="Proteomes" id="UP001057702"/>
    </source>
</evidence>
<reference evidence="4" key="1">
    <citation type="submission" date="2022-06" db="EMBL/GenBank/DDBJ databases">
        <title>Draft genome sequence of Streptomyces sp. RB6PN25 isolated from peat swamp forest in Thailand.</title>
        <authorList>
            <person name="Duangmal K."/>
            <person name="Klaysubun C."/>
        </authorList>
    </citation>
    <scope>NUCLEOTIDE SEQUENCE</scope>
    <source>
        <strain evidence="4">RB6PN25</strain>
    </source>
</reference>
<dbReference type="RefSeq" id="WP_255923352.1">
    <property type="nucleotide sequence ID" value="NZ_JANFNG010000033.1"/>
</dbReference>
<comment type="similarity">
    <text evidence="1">Belongs to the FAH family.</text>
</comment>
<dbReference type="EMBL" id="JANFNG010000033">
    <property type="protein sequence ID" value="MCQ4084295.1"/>
    <property type="molecule type" value="Genomic_DNA"/>
</dbReference>
<keyword evidence="2" id="KW-0479">Metal-binding</keyword>
<dbReference type="GO" id="GO:0016787">
    <property type="term" value="F:hydrolase activity"/>
    <property type="evidence" value="ECO:0007669"/>
    <property type="project" value="UniProtKB-KW"/>
</dbReference>
<dbReference type="PANTHER" id="PTHR42796:SF4">
    <property type="entry name" value="FUMARYLACETOACETATE HYDROLASE DOMAIN-CONTAINING PROTEIN 2A"/>
    <property type="match status" value="1"/>
</dbReference>
<gene>
    <name evidence="4" type="ORF">NGB36_27880</name>
</gene>
<protein>
    <submittedName>
        <fullName evidence="4">Fumarylacetoacetate hydrolase family protein</fullName>
    </submittedName>
</protein>
<dbReference type="Gene3D" id="3.90.850.10">
    <property type="entry name" value="Fumarylacetoacetase-like, C-terminal domain"/>
    <property type="match status" value="1"/>
</dbReference>
<keyword evidence="4" id="KW-0378">Hydrolase</keyword>
<dbReference type="InterPro" id="IPR036663">
    <property type="entry name" value="Fumarylacetoacetase_C_sf"/>
</dbReference>
<comment type="caution">
    <text evidence="4">The sequence shown here is derived from an EMBL/GenBank/DDBJ whole genome shotgun (WGS) entry which is preliminary data.</text>
</comment>
<evidence type="ECO:0000256" key="1">
    <source>
        <dbReference type="ARBA" id="ARBA00010211"/>
    </source>
</evidence>
<evidence type="ECO:0000259" key="3">
    <source>
        <dbReference type="Pfam" id="PF01557"/>
    </source>
</evidence>
<feature type="domain" description="Fumarylacetoacetase-like C-terminal" evidence="3">
    <location>
        <begin position="72"/>
        <end position="276"/>
    </location>
</feature>
<evidence type="ECO:0000256" key="2">
    <source>
        <dbReference type="ARBA" id="ARBA00022723"/>
    </source>
</evidence>
<dbReference type="Proteomes" id="UP001057702">
    <property type="component" value="Unassembled WGS sequence"/>
</dbReference>
<name>A0ABT1Q4P1_9ACTN</name>
<dbReference type="SUPFAM" id="SSF56529">
    <property type="entry name" value="FAH"/>
    <property type="match status" value="1"/>
</dbReference>
<dbReference type="PANTHER" id="PTHR42796">
    <property type="entry name" value="FUMARYLACETOACETATE HYDROLASE DOMAIN-CONTAINING PROTEIN 2A-RELATED"/>
    <property type="match status" value="1"/>
</dbReference>
<evidence type="ECO:0000313" key="4">
    <source>
        <dbReference type="EMBL" id="MCQ4084295.1"/>
    </source>
</evidence>
<dbReference type="InterPro" id="IPR011234">
    <property type="entry name" value="Fumarylacetoacetase-like_C"/>
</dbReference>
<proteinExistence type="inferred from homology"/>
<dbReference type="InterPro" id="IPR051121">
    <property type="entry name" value="FAH"/>
</dbReference>
<sequence length="283" mass="31004">MKLVRYGQPGREKAGILDRDARVRDLSGVHPDISAETLARDVLDELRSIDPETLPLVDATERIGPCVSDVSKVVCIGLNYRDHANETGKPIPSEPVLFMKATTSISGPYDDVVLPKDAEKGDWEVELGLVIGEKAQYVAEADWQRYVAGYCVVNDVSERAFQVERGGQWVKGKSSDTFCPLGPWLVTPEEIADPQALALTAEVSGEIMQEGSTRDMIFNCAEIVSYVSRFMTLLPGDVIATGTPAGVGFARNRFLKPGDTMRLSVAGLGEQRQRVVAHEDRIR</sequence>
<accession>A0ABT1Q4P1</accession>
<dbReference type="Pfam" id="PF01557">
    <property type="entry name" value="FAA_hydrolase"/>
    <property type="match status" value="1"/>
</dbReference>